<feature type="compositionally biased region" description="Basic residues" evidence="1">
    <location>
        <begin position="158"/>
        <end position="202"/>
    </location>
</feature>
<dbReference type="AlphaFoldDB" id="C1N1F1"/>
<proteinExistence type="predicted"/>
<feature type="compositionally biased region" description="Pro residues" evidence="1">
    <location>
        <begin position="221"/>
        <end position="234"/>
    </location>
</feature>
<feature type="compositionally biased region" description="Low complexity" evidence="1">
    <location>
        <begin position="14"/>
        <end position="27"/>
    </location>
</feature>
<organism evidence="3">
    <name type="scientific">Micromonas pusilla (strain CCMP1545)</name>
    <name type="common">Picoplanktonic green alga</name>
    <dbReference type="NCBI Taxonomy" id="564608"/>
    <lineage>
        <taxon>Eukaryota</taxon>
        <taxon>Viridiplantae</taxon>
        <taxon>Chlorophyta</taxon>
        <taxon>Mamiellophyceae</taxon>
        <taxon>Mamiellales</taxon>
        <taxon>Mamiellaceae</taxon>
        <taxon>Micromonas</taxon>
    </lineage>
</organism>
<feature type="region of interest" description="Disordered" evidence="1">
    <location>
        <begin position="132"/>
        <end position="291"/>
    </location>
</feature>
<sequence>MTPASRAPPPRQPTPFAHAHSTPHAHSSPPPRWQTLLDRLATVNPLSPLPATFPGVAHGASGLGVARGPRIGIGCDPRSNCFGAADEKNARGRTLASSSSHLTPHPAELLRAQTRSPSAKLTPVQTAIALLKRTEEEKATRRLSRMATATKSKEEEKKRRRDHKPTTKHHKAHHHHHHDKDKKKHHRHRKHHHHHHHHHHGHDTRARAAAAAAAARERSPTPSPTPTPTRPPPLGGGESDLRTKRDAATERAIRMERELSDGSDGGGSGADGDARAAGRTVPPRLSWDDAGIQNERSVLSRSFGNLCGLLDDAYGSFLERPSPTARAA</sequence>
<name>C1N1F1_MICPC</name>
<feature type="compositionally biased region" description="Basic and acidic residues" evidence="1">
    <location>
        <begin position="239"/>
        <end position="260"/>
    </location>
</feature>
<dbReference type="EMBL" id="GG663744">
    <property type="protein sequence ID" value="EEH54436.1"/>
    <property type="molecule type" value="Genomic_DNA"/>
</dbReference>
<protein>
    <submittedName>
        <fullName evidence="2">Predicted protein</fullName>
    </submittedName>
</protein>
<dbReference type="Proteomes" id="UP000001876">
    <property type="component" value="Unassembled WGS sequence"/>
</dbReference>
<reference evidence="2 3" key="1">
    <citation type="journal article" date="2009" name="Science">
        <title>Green evolution and dynamic adaptations revealed by genomes of the marine picoeukaryotes Micromonas.</title>
        <authorList>
            <person name="Worden A.Z."/>
            <person name="Lee J.H."/>
            <person name="Mock T."/>
            <person name="Rouze P."/>
            <person name="Simmons M.P."/>
            <person name="Aerts A.L."/>
            <person name="Allen A.E."/>
            <person name="Cuvelier M.L."/>
            <person name="Derelle E."/>
            <person name="Everett M.V."/>
            <person name="Foulon E."/>
            <person name="Grimwood J."/>
            <person name="Gundlach H."/>
            <person name="Henrissat B."/>
            <person name="Napoli C."/>
            <person name="McDonald S.M."/>
            <person name="Parker M.S."/>
            <person name="Rombauts S."/>
            <person name="Salamov A."/>
            <person name="Von Dassow P."/>
            <person name="Badger J.H."/>
            <person name="Coutinho P.M."/>
            <person name="Demir E."/>
            <person name="Dubchak I."/>
            <person name="Gentemann C."/>
            <person name="Eikrem W."/>
            <person name="Gready J.E."/>
            <person name="John U."/>
            <person name="Lanier W."/>
            <person name="Lindquist E.A."/>
            <person name="Lucas S."/>
            <person name="Mayer K.F."/>
            <person name="Moreau H."/>
            <person name="Not F."/>
            <person name="Otillar R."/>
            <person name="Panaud O."/>
            <person name="Pangilinan J."/>
            <person name="Paulsen I."/>
            <person name="Piegu B."/>
            <person name="Poliakov A."/>
            <person name="Robbens S."/>
            <person name="Schmutz J."/>
            <person name="Toulza E."/>
            <person name="Wyss T."/>
            <person name="Zelensky A."/>
            <person name="Zhou K."/>
            <person name="Armbrust E.V."/>
            <person name="Bhattacharya D."/>
            <person name="Goodenough U.W."/>
            <person name="Van de Peer Y."/>
            <person name="Grigoriev I.V."/>
        </authorList>
    </citation>
    <scope>NUCLEOTIDE SEQUENCE [LARGE SCALE GENOMIC DNA]</scope>
    <source>
        <strain evidence="2 3">CCMP1545</strain>
    </source>
</reference>
<dbReference type="GeneID" id="9687245"/>
<dbReference type="KEGG" id="mpp:MICPUCDRAFT_51379"/>
<evidence type="ECO:0000313" key="2">
    <source>
        <dbReference type="EMBL" id="EEH54436.1"/>
    </source>
</evidence>
<evidence type="ECO:0000313" key="3">
    <source>
        <dbReference type="Proteomes" id="UP000001876"/>
    </source>
</evidence>
<gene>
    <name evidence="2" type="ORF">MICPUCDRAFT_51379</name>
</gene>
<dbReference type="RefSeq" id="XP_003061806.1">
    <property type="nucleotide sequence ID" value="XM_003061760.1"/>
</dbReference>
<accession>C1N1F1</accession>
<feature type="region of interest" description="Disordered" evidence="1">
    <location>
        <begin position="1"/>
        <end position="32"/>
    </location>
</feature>
<keyword evidence="3" id="KW-1185">Reference proteome</keyword>
<evidence type="ECO:0000256" key="1">
    <source>
        <dbReference type="SAM" id="MobiDB-lite"/>
    </source>
</evidence>
<feature type="compositionally biased region" description="Pro residues" evidence="1">
    <location>
        <begin position="1"/>
        <end position="13"/>
    </location>
</feature>